<feature type="compositionally biased region" description="Basic and acidic residues" evidence="10">
    <location>
        <begin position="102"/>
        <end position="113"/>
    </location>
</feature>
<dbReference type="PROSITE" id="PS50222">
    <property type="entry name" value="EF_HAND_2"/>
    <property type="match status" value="2"/>
</dbReference>
<comment type="subcellular location">
    <subcellularLocation>
        <location evidence="1">Cytoplasm</location>
        <location evidence="1">Cytoskeleton</location>
        <location evidence="1">Flagellum axoneme</location>
    </subcellularLocation>
</comment>
<dbReference type="GO" id="GO:0005509">
    <property type="term" value="F:calcium ion binding"/>
    <property type="evidence" value="ECO:0007669"/>
    <property type="project" value="InterPro"/>
</dbReference>
<dbReference type="SMART" id="SM00054">
    <property type="entry name" value="EFh"/>
    <property type="match status" value="2"/>
</dbReference>
<sequence length="387" mass="43917">MDGKPEDTRAREQADRKLRWAPTNTPSRSGKHTPHFHDGRNVARTLRWLGETERFSGRDPVWRRSGSRDRLAVQLGVKDTNQNKDTFPAEHSCGNPSPNKYGHAEPAEWDGSRDRRRRPFHSLQNRLKMANFSRFSSLLQAFTHYDRKGQGFIDKEDLQAVCHQFQLHVSGSVLDDLMDYCDTDGDGLINFVEFANFLSWKDMMPINSQEARALTRERPSSTASADREEPQPPPGQALVKPEDLEPVNPAGSLKSVRTLVKQQADPDQFRTMSSVIGLRGESHSCTYGVPTVRTDLPVPRVKRVGDSTNYGDAATASELLRPSVYDLYGVDEEQLLCPRSRKELSQIFVGLDLSEEMFEEVWKLASAEHEAGELFWPDWSQLSFRTI</sequence>
<evidence type="ECO:0000256" key="10">
    <source>
        <dbReference type="SAM" id="MobiDB-lite"/>
    </source>
</evidence>
<feature type="domain" description="EF-hand" evidence="11">
    <location>
        <begin position="169"/>
        <end position="204"/>
    </location>
</feature>
<feature type="compositionally biased region" description="Basic and acidic residues" evidence="10">
    <location>
        <begin position="1"/>
        <end position="18"/>
    </location>
</feature>
<accession>H2TJD2</accession>
<dbReference type="CDD" id="cd00051">
    <property type="entry name" value="EFh"/>
    <property type="match status" value="1"/>
</dbReference>
<dbReference type="GeneTree" id="ENSGT00940000168259"/>
<dbReference type="Proteomes" id="UP000005226">
    <property type="component" value="Chromosome 7"/>
</dbReference>
<feature type="compositionally biased region" description="Basic and acidic residues" evidence="10">
    <location>
        <begin position="213"/>
        <end position="230"/>
    </location>
</feature>
<dbReference type="Pfam" id="PF25325">
    <property type="entry name" value="EF-hand_EFHB_C"/>
    <property type="match status" value="1"/>
</dbReference>
<evidence type="ECO:0000259" key="11">
    <source>
        <dbReference type="PROSITE" id="PS50222"/>
    </source>
</evidence>
<dbReference type="InterPro" id="IPR040193">
    <property type="entry name" value="EFHC1/EFHC2/EFHB"/>
</dbReference>
<feature type="domain" description="EF-hand" evidence="11">
    <location>
        <begin position="133"/>
        <end position="168"/>
    </location>
</feature>
<evidence type="ECO:0000256" key="8">
    <source>
        <dbReference type="ARBA" id="ARBA00023212"/>
    </source>
</evidence>
<reference evidence="12 13" key="1">
    <citation type="journal article" date="2011" name="Genome Biol. Evol.">
        <title>Integration of the genetic map and genome assembly of fugu facilitates insights into distinct features of genome evolution in teleosts and mammals.</title>
        <authorList>
            <person name="Kai W."/>
            <person name="Kikuchi K."/>
            <person name="Tohari S."/>
            <person name="Chew A.K."/>
            <person name="Tay A."/>
            <person name="Fujiwara A."/>
            <person name="Hosoya S."/>
            <person name="Suetake H."/>
            <person name="Naruse K."/>
            <person name="Brenner S."/>
            <person name="Suzuki Y."/>
            <person name="Venkatesh B."/>
        </authorList>
    </citation>
    <scope>NUCLEOTIDE SEQUENCE [LARGE SCALE GENOMIC DNA]</scope>
</reference>
<dbReference type="GeneID" id="101064849"/>
<evidence type="ECO:0000256" key="3">
    <source>
        <dbReference type="ARBA" id="ARBA00022723"/>
    </source>
</evidence>
<dbReference type="AlphaFoldDB" id="H2TJD2"/>
<dbReference type="CTD" id="151651"/>
<dbReference type="Ensembl" id="ENSTRUT00000024887.3">
    <property type="protein sequence ID" value="ENSTRUP00000024786.3"/>
    <property type="gene ID" value="ENSTRUG00000009870.3"/>
</dbReference>
<keyword evidence="2" id="KW-0963">Cytoplasm</keyword>
<dbReference type="SUPFAM" id="SSF47473">
    <property type="entry name" value="EF-hand"/>
    <property type="match status" value="1"/>
</dbReference>
<dbReference type="PANTHER" id="PTHR12086:SF12">
    <property type="entry name" value="EF-HAND DOMAIN-CONTAINING FAMILY MEMBER B"/>
    <property type="match status" value="1"/>
</dbReference>
<organism evidence="12 13">
    <name type="scientific">Takifugu rubripes</name>
    <name type="common">Japanese pufferfish</name>
    <name type="synonym">Fugu rubripes</name>
    <dbReference type="NCBI Taxonomy" id="31033"/>
    <lineage>
        <taxon>Eukaryota</taxon>
        <taxon>Metazoa</taxon>
        <taxon>Chordata</taxon>
        <taxon>Craniata</taxon>
        <taxon>Vertebrata</taxon>
        <taxon>Euteleostomi</taxon>
        <taxon>Actinopterygii</taxon>
        <taxon>Neopterygii</taxon>
        <taxon>Teleostei</taxon>
        <taxon>Neoteleostei</taxon>
        <taxon>Acanthomorphata</taxon>
        <taxon>Eupercaria</taxon>
        <taxon>Tetraodontiformes</taxon>
        <taxon>Tetradontoidea</taxon>
        <taxon>Tetraodontidae</taxon>
        <taxon>Takifugu</taxon>
    </lineage>
</organism>
<reference evidence="12" key="2">
    <citation type="submission" date="2025-08" db="UniProtKB">
        <authorList>
            <consortium name="Ensembl"/>
        </authorList>
    </citation>
    <scope>IDENTIFICATION</scope>
</reference>
<evidence type="ECO:0000256" key="7">
    <source>
        <dbReference type="ARBA" id="ARBA00023069"/>
    </source>
</evidence>
<keyword evidence="7" id="KW-0969">Cilium</keyword>
<dbReference type="Gene3D" id="1.10.238.10">
    <property type="entry name" value="EF-hand"/>
    <property type="match status" value="1"/>
</dbReference>
<keyword evidence="13" id="KW-1185">Reference proteome</keyword>
<gene>
    <name evidence="12" type="primary">efhb</name>
</gene>
<dbReference type="eggNOG" id="ENOG502QV2M">
    <property type="taxonomic scope" value="Eukaryota"/>
</dbReference>
<dbReference type="Pfam" id="PF13499">
    <property type="entry name" value="EF-hand_7"/>
    <property type="match status" value="1"/>
</dbReference>
<keyword evidence="8" id="KW-0206">Cytoskeleton</keyword>
<keyword evidence="6" id="KW-0282">Flagellum</keyword>
<evidence type="ECO:0000256" key="2">
    <source>
        <dbReference type="ARBA" id="ARBA00022490"/>
    </source>
</evidence>
<evidence type="ECO:0000256" key="5">
    <source>
        <dbReference type="ARBA" id="ARBA00022837"/>
    </source>
</evidence>
<dbReference type="InterPro" id="IPR057428">
    <property type="entry name" value="EFHB_EF-hand_C"/>
</dbReference>
<keyword evidence="9" id="KW-0966">Cell projection</keyword>
<evidence type="ECO:0000256" key="9">
    <source>
        <dbReference type="ARBA" id="ARBA00023273"/>
    </source>
</evidence>
<proteinExistence type="predicted"/>
<protein>
    <recommendedName>
        <fullName evidence="11">EF-hand domain-containing protein</fullName>
    </recommendedName>
</protein>
<reference evidence="12" key="3">
    <citation type="submission" date="2025-09" db="UniProtKB">
        <authorList>
            <consortium name="Ensembl"/>
        </authorList>
    </citation>
    <scope>IDENTIFICATION</scope>
</reference>
<dbReference type="InterPro" id="IPR011992">
    <property type="entry name" value="EF-hand-dom_pair"/>
</dbReference>
<dbReference type="PROSITE" id="PS00018">
    <property type="entry name" value="EF_HAND_1"/>
    <property type="match status" value="1"/>
</dbReference>
<evidence type="ECO:0000313" key="12">
    <source>
        <dbReference type="Ensembl" id="ENSTRUP00000024786.3"/>
    </source>
</evidence>
<keyword evidence="4" id="KW-0677">Repeat</keyword>
<dbReference type="PANTHER" id="PTHR12086">
    <property type="entry name" value="EF-HAND DOMAIN C-TERMINAL CONTAINING PROTEIN"/>
    <property type="match status" value="1"/>
</dbReference>
<name>H2TJD2_TAKRU</name>
<dbReference type="HOGENOM" id="CLU_085742_0_0_1"/>
<evidence type="ECO:0000313" key="13">
    <source>
        <dbReference type="Proteomes" id="UP000005226"/>
    </source>
</evidence>
<feature type="region of interest" description="Disordered" evidence="10">
    <location>
        <begin position="1"/>
        <end position="39"/>
    </location>
</feature>
<evidence type="ECO:0000256" key="4">
    <source>
        <dbReference type="ARBA" id="ARBA00022737"/>
    </source>
</evidence>
<feature type="region of interest" description="Disordered" evidence="10">
    <location>
        <begin position="75"/>
        <end position="115"/>
    </location>
</feature>
<evidence type="ECO:0000256" key="1">
    <source>
        <dbReference type="ARBA" id="ARBA00004611"/>
    </source>
</evidence>
<keyword evidence="3" id="KW-0479">Metal-binding</keyword>
<dbReference type="InterPro" id="IPR002048">
    <property type="entry name" value="EF_hand_dom"/>
</dbReference>
<dbReference type="RefSeq" id="XP_011603439.2">
    <property type="nucleotide sequence ID" value="XM_011605137.2"/>
</dbReference>
<feature type="region of interest" description="Disordered" evidence="10">
    <location>
        <begin position="211"/>
        <end position="247"/>
    </location>
</feature>
<evidence type="ECO:0000256" key="6">
    <source>
        <dbReference type="ARBA" id="ARBA00022846"/>
    </source>
</evidence>
<keyword evidence="5" id="KW-0106">Calcium</keyword>
<dbReference type="InterPro" id="IPR018247">
    <property type="entry name" value="EF_Hand_1_Ca_BS"/>
</dbReference>